<proteinExistence type="predicted"/>
<dbReference type="AlphaFoldDB" id="A0A3P8MEV9"/>
<dbReference type="EMBL" id="CP101806">
    <property type="protein sequence ID" value="UUD35747.1"/>
    <property type="molecule type" value="Genomic_DNA"/>
</dbReference>
<dbReference type="RefSeq" id="WP_126118582.1">
    <property type="nucleotide sequence ID" value="NZ_CP101806.1"/>
</dbReference>
<dbReference type="GO" id="GO:0019262">
    <property type="term" value="P:N-acetylneuraminate catabolic process"/>
    <property type="evidence" value="ECO:0007669"/>
    <property type="project" value="TreeGrafter"/>
</dbReference>
<dbReference type="InterPro" id="IPR004547">
    <property type="entry name" value="Glucosamine6P_isomerase"/>
</dbReference>
<evidence type="ECO:0000313" key="1">
    <source>
        <dbReference type="EMBL" id="UUD35747.1"/>
    </source>
</evidence>
<dbReference type="GO" id="GO:0005737">
    <property type="term" value="C:cytoplasm"/>
    <property type="evidence" value="ECO:0007669"/>
    <property type="project" value="TreeGrafter"/>
</dbReference>
<dbReference type="Proteomes" id="UP001058569">
    <property type="component" value="Chromosome"/>
</dbReference>
<keyword evidence="4" id="KW-1185">Reference proteome</keyword>
<reference evidence="2 3" key="1">
    <citation type="submission" date="2018-12" db="EMBL/GenBank/DDBJ databases">
        <authorList>
            <consortium name="Pathogen Informatics"/>
        </authorList>
    </citation>
    <scope>NUCLEOTIDE SEQUENCE [LARGE SCALE GENOMIC DNA]</scope>
    <source>
        <strain evidence="2 3">NCTC10126</strain>
    </source>
</reference>
<name>A0A3P8MEV9_9BACT</name>
<organism evidence="2 3">
    <name type="scientific">Mycoplasmopsis caviae</name>
    <dbReference type="NCBI Taxonomy" id="55603"/>
    <lineage>
        <taxon>Bacteria</taxon>
        <taxon>Bacillati</taxon>
        <taxon>Mycoplasmatota</taxon>
        <taxon>Mycoplasmoidales</taxon>
        <taxon>Metamycoplasmataceae</taxon>
        <taxon>Mycoplasmopsis</taxon>
    </lineage>
</organism>
<evidence type="ECO:0000313" key="3">
    <source>
        <dbReference type="Proteomes" id="UP000280036"/>
    </source>
</evidence>
<dbReference type="EC" id="3.5.99.6" evidence="2"/>
<dbReference type="Proteomes" id="UP000280036">
    <property type="component" value="Unassembled WGS sequence"/>
</dbReference>
<evidence type="ECO:0000313" key="2">
    <source>
        <dbReference type="EMBL" id="VDR42396.1"/>
    </source>
</evidence>
<evidence type="ECO:0000313" key="4">
    <source>
        <dbReference type="Proteomes" id="UP001058569"/>
    </source>
</evidence>
<accession>A0A3P8MEV9</accession>
<dbReference type="PANTHER" id="PTHR11280:SF5">
    <property type="entry name" value="GLUCOSAMINE-6-PHOSPHATE ISOMERASE"/>
    <property type="match status" value="1"/>
</dbReference>
<dbReference type="EMBL" id="UZVY01000001">
    <property type="protein sequence ID" value="VDR42396.1"/>
    <property type="molecule type" value="Genomic_DNA"/>
</dbReference>
<protein>
    <submittedName>
        <fullName evidence="1 2">Glucosamine-6-phosphate deaminase</fullName>
        <ecNumber evidence="2">3.5.99.6</ecNumber>
    </submittedName>
</protein>
<sequence length="247" mass="28116">MAIKYLHKNNYSDVCEYVSRIIEEQLLIKPNSNIAMNANDDLIGIYGQIVNDIKKGKYNFNKVNFFLTEELANVTRNNANSVFSYMDKNIFTPINMPLEQVFYPQTFAPKRDEEYDPVIFKKNSLDLAIIFLGKGGELGYIEQFKNFKSDYTSKFWLRENSLASFKIMQKNKNLNSLELYSIGSGALFNTKKIIVIALGLGRSSVVYKIMNAKIMDNKFAATLLMEHPDVTLVTDITAGALLPKSIQ</sequence>
<dbReference type="OrthoDB" id="9810967at2"/>
<dbReference type="PANTHER" id="PTHR11280">
    <property type="entry name" value="GLUCOSAMINE-6-PHOSPHATE ISOMERASE"/>
    <property type="match status" value="1"/>
</dbReference>
<dbReference type="SUPFAM" id="SSF100950">
    <property type="entry name" value="NagB/RpiA/CoA transferase-like"/>
    <property type="match status" value="1"/>
</dbReference>
<dbReference type="GO" id="GO:0006046">
    <property type="term" value="P:N-acetylglucosamine catabolic process"/>
    <property type="evidence" value="ECO:0007669"/>
    <property type="project" value="TreeGrafter"/>
</dbReference>
<dbReference type="GO" id="GO:0042802">
    <property type="term" value="F:identical protein binding"/>
    <property type="evidence" value="ECO:0007669"/>
    <property type="project" value="TreeGrafter"/>
</dbReference>
<dbReference type="Gene3D" id="3.40.50.1360">
    <property type="match status" value="1"/>
</dbReference>
<gene>
    <name evidence="2" type="primary">MCYN0222</name>
    <name evidence="2" type="ORF">NCTC10126_00919</name>
    <name evidence="1" type="ORF">NPA07_02630</name>
</gene>
<dbReference type="InterPro" id="IPR037171">
    <property type="entry name" value="NagB/RpiA_transferase-like"/>
</dbReference>
<dbReference type="GO" id="GO:0006043">
    <property type="term" value="P:glucosamine catabolic process"/>
    <property type="evidence" value="ECO:0007669"/>
    <property type="project" value="TreeGrafter"/>
</dbReference>
<keyword evidence="2" id="KW-0378">Hydrolase</keyword>
<reference evidence="1" key="2">
    <citation type="submission" date="2022-07" db="EMBL/GenBank/DDBJ databases">
        <title>Complete genome of Mycoplasma caviae type strain G122.</title>
        <authorList>
            <person name="Spergser J."/>
        </authorList>
    </citation>
    <scope>NUCLEOTIDE SEQUENCE</scope>
    <source>
        <strain evidence="1">G122</strain>
    </source>
</reference>
<dbReference type="GO" id="GO:0004342">
    <property type="term" value="F:glucosamine-6-phosphate deaminase activity"/>
    <property type="evidence" value="ECO:0007669"/>
    <property type="project" value="UniProtKB-EC"/>
</dbReference>